<organism evidence="4 5">
    <name type="scientific">Conexibacter arvalis</name>
    <dbReference type="NCBI Taxonomy" id="912552"/>
    <lineage>
        <taxon>Bacteria</taxon>
        <taxon>Bacillati</taxon>
        <taxon>Actinomycetota</taxon>
        <taxon>Thermoleophilia</taxon>
        <taxon>Solirubrobacterales</taxon>
        <taxon>Conexibacteraceae</taxon>
        <taxon>Conexibacter</taxon>
    </lineage>
</organism>
<comment type="caution">
    <text evidence="4">The sequence shown here is derived from an EMBL/GenBank/DDBJ whole genome shotgun (WGS) entry which is preliminary data.</text>
</comment>
<evidence type="ECO:0000256" key="2">
    <source>
        <dbReference type="SAM" id="SignalP"/>
    </source>
</evidence>
<evidence type="ECO:0000256" key="1">
    <source>
        <dbReference type="SAM" id="MobiDB-lite"/>
    </source>
</evidence>
<feature type="chain" id="PRO_5038350775" evidence="2">
    <location>
        <begin position="26"/>
        <end position="299"/>
    </location>
</feature>
<proteinExistence type="predicted"/>
<dbReference type="PANTHER" id="PTHR34385">
    <property type="entry name" value="D-ALANYL-D-ALANINE CARBOXYPEPTIDASE"/>
    <property type="match status" value="1"/>
</dbReference>
<dbReference type="EMBL" id="JACHNU010000001">
    <property type="protein sequence ID" value="MBB4662060.1"/>
    <property type="molecule type" value="Genomic_DNA"/>
</dbReference>
<dbReference type="RefSeq" id="WP_246344465.1">
    <property type="nucleotide sequence ID" value="NZ_JACHNU010000001.1"/>
</dbReference>
<sequence>MRRSPTVITLLVALALIALPVAAHAFARTSAPAAERGPGEPGRASAPTAAAVGGAPAASRARAAASESSPLAGPPAPEHGAEILLAPQVAPPFANARAVRRAARAAALAAAAAEEADVLVDKRRGLGARYRPRDLVVPRVAFLAGTSREGRHLRRPAARALERMFAAARRDGVRLAGVSGFRSFASQRDLFAGYARERGVENAAHVSARAGHSEHQTGLAVDISGASGRCAATACFAGTRPARWLAGHAHEHGFVVRYPRGREHVTGYDYEPWHLRYVGAALAREVRDSGRTLDELLPR</sequence>
<gene>
    <name evidence="4" type="ORF">BDZ31_001633</name>
</gene>
<dbReference type="SUPFAM" id="SSF55166">
    <property type="entry name" value="Hedgehog/DD-peptidase"/>
    <property type="match status" value="1"/>
</dbReference>
<feature type="compositionally biased region" description="Low complexity" evidence="1">
    <location>
        <begin position="41"/>
        <end position="66"/>
    </location>
</feature>
<dbReference type="AlphaFoldDB" id="A0A840IDN7"/>
<keyword evidence="2" id="KW-0732">Signal</keyword>
<dbReference type="InterPro" id="IPR009045">
    <property type="entry name" value="Zn_M74/Hedgehog-like"/>
</dbReference>
<dbReference type="Gene3D" id="3.30.1380.10">
    <property type="match status" value="1"/>
</dbReference>
<dbReference type="EC" id="3.4.16.4" evidence="4"/>
<keyword evidence="4" id="KW-0378">Hydrolase</keyword>
<dbReference type="InterPro" id="IPR003709">
    <property type="entry name" value="VanY-like_core_dom"/>
</dbReference>
<accession>A0A840IDN7</accession>
<dbReference type="GO" id="GO:0006508">
    <property type="term" value="P:proteolysis"/>
    <property type="evidence" value="ECO:0007669"/>
    <property type="project" value="InterPro"/>
</dbReference>
<dbReference type="Proteomes" id="UP000585272">
    <property type="component" value="Unassembled WGS sequence"/>
</dbReference>
<dbReference type="GO" id="GO:0009002">
    <property type="term" value="F:serine-type D-Ala-D-Ala carboxypeptidase activity"/>
    <property type="evidence" value="ECO:0007669"/>
    <property type="project" value="UniProtKB-EC"/>
</dbReference>
<feature type="region of interest" description="Disordered" evidence="1">
    <location>
        <begin position="32"/>
        <end position="79"/>
    </location>
</feature>
<feature type="signal peptide" evidence="2">
    <location>
        <begin position="1"/>
        <end position="25"/>
    </location>
</feature>
<dbReference type="CDD" id="cd14852">
    <property type="entry name" value="LD-carboxypeptidase"/>
    <property type="match status" value="1"/>
</dbReference>
<keyword evidence="5" id="KW-1185">Reference proteome</keyword>
<dbReference type="InterPro" id="IPR052179">
    <property type="entry name" value="DD-CPase-like"/>
</dbReference>
<dbReference type="PANTHER" id="PTHR34385:SF1">
    <property type="entry name" value="PEPTIDOGLYCAN L-ALANYL-D-GLUTAMATE ENDOPEPTIDASE CWLK"/>
    <property type="match status" value="1"/>
</dbReference>
<reference evidence="4 5" key="1">
    <citation type="submission" date="2020-08" db="EMBL/GenBank/DDBJ databases">
        <title>Genomic Encyclopedia of Archaeal and Bacterial Type Strains, Phase II (KMG-II): from individual species to whole genera.</title>
        <authorList>
            <person name="Goeker M."/>
        </authorList>
    </citation>
    <scope>NUCLEOTIDE SEQUENCE [LARGE SCALE GENOMIC DNA]</scope>
    <source>
        <strain evidence="4 5">DSM 23288</strain>
    </source>
</reference>
<protein>
    <submittedName>
        <fullName evidence="4">D-alanyl-D-alanine carboxypeptidase</fullName>
        <ecNumber evidence="4">3.4.16.4</ecNumber>
    </submittedName>
</protein>
<feature type="domain" description="D-alanyl-D-alanine carboxypeptidase-like core" evidence="3">
    <location>
        <begin position="152"/>
        <end position="279"/>
    </location>
</feature>
<dbReference type="InterPro" id="IPR058193">
    <property type="entry name" value="VanY/YodJ_core_dom"/>
</dbReference>
<evidence type="ECO:0000313" key="5">
    <source>
        <dbReference type="Proteomes" id="UP000585272"/>
    </source>
</evidence>
<evidence type="ECO:0000259" key="3">
    <source>
        <dbReference type="Pfam" id="PF02557"/>
    </source>
</evidence>
<evidence type="ECO:0000313" key="4">
    <source>
        <dbReference type="EMBL" id="MBB4662060.1"/>
    </source>
</evidence>
<name>A0A840IDN7_9ACTN</name>
<dbReference type="Pfam" id="PF02557">
    <property type="entry name" value="VanY"/>
    <property type="match status" value="1"/>
</dbReference>
<keyword evidence="4" id="KW-0645">Protease</keyword>
<keyword evidence="4" id="KW-0121">Carboxypeptidase</keyword>